<feature type="region of interest" description="Disordered" evidence="19">
    <location>
        <begin position="743"/>
        <end position="776"/>
    </location>
</feature>
<dbReference type="InterPro" id="IPR002939">
    <property type="entry name" value="DnaJ_C"/>
</dbReference>
<keyword evidence="5 16" id="KW-0479">Metal-binding</keyword>
<dbReference type="Gene3D" id="1.10.510.10">
    <property type="entry name" value="Transferase(Phosphotransferase) domain 1"/>
    <property type="match status" value="1"/>
</dbReference>
<reference evidence="25" key="1">
    <citation type="submission" date="2021-01" db="EMBL/GenBank/DDBJ databases">
        <authorList>
            <person name="Kaushik A."/>
        </authorList>
    </citation>
    <scope>NUCLEOTIDE SEQUENCE</scope>
    <source>
        <strain evidence="25">Type strain: AG8-Rh-89/</strain>
    </source>
</reference>
<feature type="transmembrane region" description="Helical" evidence="20">
    <location>
        <begin position="1026"/>
        <end position="1044"/>
    </location>
</feature>
<feature type="transmembrane region" description="Helical" evidence="20">
    <location>
        <begin position="1186"/>
        <end position="1209"/>
    </location>
</feature>
<keyword evidence="6" id="KW-0677">Repeat</keyword>
<dbReference type="FunFam" id="1.10.510.10:FF:000059">
    <property type="entry name" value="Casein kinase II subunit alpha"/>
    <property type="match status" value="1"/>
</dbReference>
<dbReference type="GO" id="GO:0008270">
    <property type="term" value="F:zinc ion binding"/>
    <property type="evidence" value="ECO:0007669"/>
    <property type="project" value="UniProtKB-KW"/>
</dbReference>
<evidence type="ECO:0000256" key="11">
    <source>
        <dbReference type="ARBA" id="ARBA00022840"/>
    </source>
</evidence>
<dbReference type="EC" id="2.7.11.1" evidence="18"/>
<protein>
    <recommendedName>
        <fullName evidence="18">Casein kinase II subunit alpha</fullName>
        <shortName evidence="18">CK II alpha</shortName>
        <ecNumber evidence="18">2.7.11.1</ecNumber>
    </recommendedName>
</protein>
<dbReference type="GO" id="GO:0051726">
    <property type="term" value="P:regulation of cell cycle"/>
    <property type="evidence" value="ECO:0007669"/>
    <property type="project" value="TreeGrafter"/>
</dbReference>
<dbReference type="CDD" id="cd10747">
    <property type="entry name" value="DnaJ_C"/>
    <property type="match status" value="1"/>
</dbReference>
<evidence type="ECO:0000259" key="22">
    <source>
        <dbReference type="PROSITE" id="PS50076"/>
    </source>
</evidence>
<feature type="domain" description="CR-type" evidence="24">
    <location>
        <begin position="524"/>
        <end position="605"/>
    </location>
</feature>
<feature type="binding site" evidence="17">
    <location>
        <position position="67"/>
    </location>
    <ligand>
        <name>ATP</name>
        <dbReference type="ChEBI" id="CHEBI:30616"/>
    </ligand>
</feature>
<comment type="catalytic activity">
    <reaction evidence="14 18">
        <text>L-threonyl-[protein] + ATP = O-phospho-L-threonyl-[protein] + ADP + H(+)</text>
        <dbReference type="Rhea" id="RHEA:46608"/>
        <dbReference type="Rhea" id="RHEA-COMP:11060"/>
        <dbReference type="Rhea" id="RHEA-COMP:11605"/>
        <dbReference type="ChEBI" id="CHEBI:15378"/>
        <dbReference type="ChEBI" id="CHEBI:30013"/>
        <dbReference type="ChEBI" id="CHEBI:30616"/>
        <dbReference type="ChEBI" id="CHEBI:61977"/>
        <dbReference type="ChEBI" id="CHEBI:456216"/>
        <dbReference type="EC" id="2.7.11.1"/>
    </reaction>
</comment>
<dbReference type="CDD" id="cd14132">
    <property type="entry name" value="STKc_CK2_alpha"/>
    <property type="match status" value="1"/>
</dbReference>
<feature type="transmembrane region" description="Helical" evidence="20">
    <location>
        <begin position="1383"/>
        <end position="1402"/>
    </location>
</feature>
<dbReference type="InterPro" id="IPR012724">
    <property type="entry name" value="DnaJ"/>
</dbReference>
<dbReference type="PROSITE" id="PS51188">
    <property type="entry name" value="ZF_CR"/>
    <property type="match status" value="1"/>
</dbReference>
<dbReference type="InterPro" id="IPR045216">
    <property type="entry name" value="CK2_alpha"/>
</dbReference>
<dbReference type="InterPro" id="IPR005829">
    <property type="entry name" value="Sugar_transporter_CS"/>
</dbReference>
<feature type="domain" description="Major facilitator superfamily (MFS) profile" evidence="23">
    <location>
        <begin position="902"/>
        <end position="1407"/>
    </location>
</feature>
<evidence type="ECO:0000259" key="21">
    <source>
        <dbReference type="PROSITE" id="PS50011"/>
    </source>
</evidence>
<dbReference type="InterPro" id="IPR008971">
    <property type="entry name" value="HSP40/DnaJ_pept-bd"/>
</dbReference>
<evidence type="ECO:0000313" key="25">
    <source>
        <dbReference type="EMBL" id="CAE6491610.1"/>
    </source>
</evidence>
<dbReference type="GO" id="GO:0031072">
    <property type="term" value="F:heat shock protein binding"/>
    <property type="evidence" value="ECO:0007669"/>
    <property type="project" value="InterPro"/>
</dbReference>
<keyword evidence="7 17" id="KW-0547">Nucleotide-binding</keyword>
<dbReference type="FunFam" id="2.60.260.20:FF:000005">
    <property type="entry name" value="Chaperone protein dnaJ 1, mitochondrial"/>
    <property type="match status" value="1"/>
</dbReference>
<feature type="compositionally biased region" description="Polar residues" evidence="19">
    <location>
        <begin position="749"/>
        <end position="772"/>
    </location>
</feature>
<dbReference type="GO" id="GO:0051082">
    <property type="term" value="F:unfolded protein binding"/>
    <property type="evidence" value="ECO:0007669"/>
    <property type="project" value="InterPro"/>
</dbReference>
<dbReference type="Gene3D" id="1.20.1720.10">
    <property type="entry name" value="Multidrug resistance protein D"/>
    <property type="match status" value="1"/>
</dbReference>
<evidence type="ECO:0000256" key="12">
    <source>
        <dbReference type="ARBA" id="ARBA00022989"/>
    </source>
</evidence>
<dbReference type="HAMAP" id="MF_01152">
    <property type="entry name" value="DnaJ"/>
    <property type="match status" value="1"/>
</dbReference>
<keyword evidence="3 18" id="KW-0808">Transferase</keyword>
<feature type="transmembrane region" description="Helical" evidence="20">
    <location>
        <begin position="1131"/>
        <end position="1150"/>
    </location>
</feature>
<feature type="transmembrane region" description="Helical" evidence="20">
    <location>
        <begin position="1314"/>
        <end position="1335"/>
    </location>
</feature>
<dbReference type="SMART" id="SM00271">
    <property type="entry name" value="DnaJ"/>
    <property type="match status" value="1"/>
</dbReference>
<dbReference type="PANTHER" id="PTHR24054:SF0">
    <property type="entry name" value="CASEIN KINASE II SUBUNIT ALPHA"/>
    <property type="match status" value="1"/>
</dbReference>
<dbReference type="SUPFAM" id="SSF57938">
    <property type="entry name" value="DnaJ/Hsp40 cysteine-rich domain"/>
    <property type="match status" value="1"/>
</dbReference>
<dbReference type="InterPro" id="IPR017441">
    <property type="entry name" value="Protein_kinase_ATP_BS"/>
</dbReference>
<dbReference type="PANTHER" id="PTHR24054">
    <property type="entry name" value="CASEIN KINASE II SUBUNIT ALPHA"/>
    <property type="match status" value="1"/>
</dbReference>
<dbReference type="InterPro" id="IPR036869">
    <property type="entry name" value="J_dom_sf"/>
</dbReference>
<comment type="similarity">
    <text evidence="18">Belongs to the protein kinase superfamily. Ser/Thr protein kinase family. CK2 subfamily.</text>
</comment>
<name>A0A8H3H8T8_9AGAM</name>
<dbReference type="PRINTS" id="PR00625">
    <property type="entry name" value="JDOMAIN"/>
</dbReference>
<dbReference type="PROSITE" id="PS50011">
    <property type="entry name" value="PROTEIN_KINASE_DOM"/>
    <property type="match status" value="1"/>
</dbReference>
<feature type="transmembrane region" description="Helical" evidence="20">
    <location>
        <begin position="1248"/>
        <end position="1269"/>
    </location>
</feature>
<keyword evidence="2 18" id="KW-0723">Serine/threonine-protein kinase</keyword>
<dbReference type="PROSITE" id="PS00217">
    <property type="entry name" value="SUGAR_TRANSPORT_2"/>
    <property type="match status" value="1"/>
</dbReference>
<dbReference type="GO" id="GO:0005634">
    <property type="term" value="C:nucleus"/>
    <property type="evidence" value="ECO:0007669"/>
    <property type="project" value="UniProtKB-SubCell"/>
</dbReference>
<dbReference type="InterPro" id="IPR001305">
    <property type="entry name" value="HSP_DnaJ_Cys-rich_dom"/>
</dbReference>
<accession>A0A8H3H8T8</accession>
<evidence type="ECO:0000256" key="13">
    <source>
        <dbReference type="ARBA" id="ARBA00023136"/>
    </source>
</evidence>
<dbReference type="PROSITE" id="PS50850">
    <property type="entry name" value="MFS"/>
    <property type="match status" value="1"/>
</dbReference>
<evidence type="ECO:0000256" key="3">
    <source>
        <dbReference type="ARBA" id="ARBA00022679"/>
    </source>
</evidence>
<evidence type="ECO:0000256" key="20">
    <source>
        <dbReference type="SAM" id="Phobius"/>
    </source>
</evidence>
<keyword evidence="12 20" id="KW-1133">Transmembrane helix</keyword>
<evidence type="ECO:0000256" key="16">
    <source>
        <dbReference type="PROSITE-ProRule" id="PRU00546"/>
    </source>
</evidence>
<dbReference type="PROSITE" id="PS00107">
    <property type="entry name" value="PROTEIN_KINASE_ATP"/>
    <property type="match status" value="1"/>
</dbReference>
<evidence type="ECO:0000259" key="23">
    <source>
        <dbReference type="PROSITE" id="PS50850"/>
    </source>
</evidence>
<evidence type="ECO:0000256" key="6">
    <source>
        <dbReference type="ARBA" id="ARBA00022737"/>
    </source>
</evidence>
<keyword evidence="10 16" id="KW-0862">Zinc</keyword>
<evidence type="ECO:0000256" key="8">
    <source>
        <dbReference type="ARBA" id="ARBA00022771"/>
    </source>
</evidence>
<comment type="subcellular location">
    <subcellularLocation>
        <location evidence="1">Membrane</location>
        <topology evidence="1">Multi-pass membrane protein</topology>
    </subcellularLocation>
    <subcellularLocation>
        <location evidence="18">Nucleus</location>
    </subcellularLocation>
</comment>
<dbReference type="PROSITE" id="PS50076">
    <property type="entry name" value="DNAJ_2"/>
    <property type="match status" value="1"/>
</dbReference>
<comment type="subunit">
    <text evidence="18">Heterotetramer.</text>
</comment>
<proteinExistence type="inferred from homology"/>
<keyword evidence="18" id="KW-0539">Nucleus</keyword>
<dbReference type="InterPro" id="IPR001623">
    <property type="entry name" value="DnaJ_domain"/>
</dbReference>
<dbReference type="GO" id="GO:0006359">
    <property type="term" value="P:regulation of transcription by RNA polymerase III"/>
    <property type="evidence" value="ECO:0007669"/>
    <property type="project" value="TreeGrafter"/>
</dbReference>
<evidence type="ECO:0000313" key="26">
    <source>
        <dbReference type="Proteomes" id="UP000663850"/>
    </source>
</evidence>
<dbReference type="Gene3D" id="2.10.230.10">
    <property type="entry name" value="Heat shock protein DnaJ, cysteine-rich domain"/>
    <property type="match status" value="1"/>
</dbReference>
<dbReference type="InterPro" id="IPR011701">
    <property type="entry name" value="MFS"/>
</dbReference>
<dbReference type="Pfam" id="PF07690">
    <property type="entry name" value="MFS_1"/>
    <property type="match status" value="1"/>
</dbReference>
<dbReference type="InterPro" id="IPR036410">
    <property type="entry name" value="HSP_DnaJ_Cys-rich_dom_sf"/>
</dbReference>
<keyword evidence="9 18" id="KW-0418">Kinase</keyword>
<evidence type="ECO:0000256" key="17">
    <source>
        <dbReference type="PROSITE-ProRule" id="PRU10141"/>
    </source>
</evidence>
<dbReference type="Pfam" id="PF00226">
    <property type="entry name" value="DnaJ"/>
    <property type="match status" value="1"/>
</dbReference>
<feature type="transmembrane region" description="Helical" evidence="20">
    <location>
        <begin position="968"/>
        <end position="987"/>
    </location>
</feature>
<dbReference type="NCBIfam" id="NF008035">
    <property type="entry name" value="PRK10767.1"/>
    <property type="match status" value="1"/>
</dbReference>
<dbReference type="CDD" id="cd06257">
    <property type="entry name" value="DnaJ"/>
    <property type="match status" value="1"/>
</dbReference>
<dbReference type="InterPro" id="IPR020846">
    <property type="entry name" value="MFS_dom"/>
</dbReference>
<evidence type="ECO:0000256" key="14">
    <source>
        <dbReference type="ARBA" id="ARBA00047899"/>
    </source>
</evidence>
<dbReference type="GO" id="GO:0006457">
    <property type="term" value="P:protein folding"/>
    <property type="evidence" value="ECO:0007669"/>
    <property type="project" value="InterPro"/>
</dbReference>
<dbReference type="GO" id="GO:0022857">
    <property type="term" value="F:transmembrane transporter activity"/>
    <property type="evidence" value="ECO:0007669"/>
    <property type="project" value="InterPro"/>
</dbReference>
<dbReference type="PROSITE" id="PS00636">
    <property type="entry name" value="DNAJ_1"/>
    <property type="match status" value="1"/>
</dbReference>
<evidence type="ECO:0000259" key="24">
    <source>
        <dbReference type="PROSITE" id="PS51188"/>
    </source>
</evidence>
<dbReference type="InterPro" id="IPR011009">
    <property type="entry name" value="Kinase-like_dom_sf"/>
</dbReference>
<evidence type="ECO:0000256" key="7">
    <source>
        <dbReference type="ARBA" id="ARBA00022741"/>
    </source>
</evidence>
<dbReference type="Pfam" id="PF01556">
    <property type="entry name" value="DnaJ_C"/>
    <property type="match status" value="1"/>
</dbReference>
<feature type="zinc finger region" description="CR-type" evidence="16">
    <location>
        <begin position="524"/>
        <end position="605"/>
    </location>
</feature>
<dbReference type="Proteomes" id="UP000663850">
    <property type="component" value="Unassembled WGS sequence"/>
</dbReference>
<keyword evidence="4 20" id="KW-0812">Transmembrane</keyword>
<organism evidence="25 26">
    <name type="scientific">Rhizoctonia solani</name>
    <dbReference type="NCBI Taxonomy" id="456999"/>
    <lineage>
        <taxon>Eukaryota</taxon>
        <taxon>Fungi</taxon>
        <taxon>Dikarya</taxon>
        <taxon>Basidiomycota</taxon>
        <taxon>Agaricomycotina</taxon>
        <taxon>Agaricomycetes</taxon>
        <taxon>Cantharellales</taxon>
        <taxon>Ceratobasidiaceae</taxon>
        <taxon>Rhizoctonia</taxon>
    </lineage>
</organism>
<dbReference type="GO" id="GO:0016020">
    <property type="term" value="C:membrane"/>
    <property type="evidence" value="ECO:0007669"/>
    <property type="project" value="UniProtKB-SubCell"/>
</dbReference>
<feature type="transmembrane region" description="Helical" evidence="20">
    <location>
        <begin position="1275"/>
        <end position="1293"/>
    </location>
</feature>
<keyword evidence="8 16" id="KW-0863">Zinc-finger</keyword>
<dbReference type="Gene3D" id="1.20.1250.20">
    <property type="entry name" value="MFS general substrate transporter like domains"/>
    <property type="match status" value="1"/>
</dbReference>
<evidence type="ECO:0000256" key="9">
    <source>
        <dbReference type="ARBA" id="ARBA00022777"/>
    </source>
</evidence>
<comment type="catalytic activity">
    <reaction evidence="15 18">
        <text>L-seryl-[protein] + ATP = O-phospho-L-seryl-[protein] + ADP + H(+)</text>
        <dbReference type="Rhea" id="RHEA:17989"/>
        <dbReference type="Rhea" id="RHEA-COMP:9863"/>
        <dbReference type="Rhea" id="RHEA-COMP:11604"/>
        <dbReference type="ChEBI" id="CHEBI:15378"/>
        <dbReference type="ChEBI" id="CHEBI:29999"/>
        <dbReference type="ChEBI" id="CHEBI:30616"/>
        <dbReference type="ChEBI" id="CHEBI:83421"/>
        <dbReference type="ChEBI" id="CHEBI:456216"/>
        <dbReference type="EC" id="2.7.11.1"/>
    </reaction>
</comment>
<dbReference type="GO" id="GO:0106310">
    <property type="term" value="F:protein serine kinase activity"/>
    <property type="evidence" value="ECO:0007669"/>
    <property type="project" value="UniProtKB-UniRule"/>
</dbReference>
<feature type="compositionally biased region" description="Low complexity" evidence="19">
    <location>
        <begin position="838"/>
        <end position="847"/>
    </location>
</feature>
<keyword evidence="13 20" id="KW-0472">Membrane</keyword>
<dbReference type="GO" id="GO:0006356">
    <property type="term" value="P:regulation of transcription by RNA polymerase I"/>
    <property type="evidence" value="ECO:0007669"/>
    <property type="project" value="TreeGrafter"/>
</dbReference>
<evidence type="ECO:0000256" key="19">
    <source>
        <dbReference type="SAM" id="MobiDB-lite"/>
    </source>
</evidence>
<dbReference type="InterPro" id="IPR008271">
    <property type="entry name" value="Ser/Thr_kinase_AS"/>
</dbReference>
<feature type="region of interest" description="Disordered" evidence="19">
    <location>
        <begin position="333"/>
        <end position="353"/>
    </location>
</feature>
<dbReference type="SUPFAM" id="SSF56112">
    <property type="entry name" value="Protein kinase-like (PK-like)"/>
    <property type="match status" value="1"/>
</dbReference>
<feature type="domain" description="Protein kinase" evidence="21">
    <location>
        <begin position="38"/>
        <end position="323"/>
    </location>
</feature>
<gene>
    <name evidence="25" type="ORF">RDB_LOCUS84770</name>
</gene>
<dbReference type="SUPFAM" id="SSF46565">
    <property type="entry name" value="Chaperone J-domain"/>
    <property type="match status" value="1"/>
</dbReference>
<sequence>MPPRRSTSRVYPNVNERLGPAWWDYDNLTVQWGTQDHYEIVRKVGRGKYSEVFEGIHIVNDEKCIIKVLKPVKKKKIKREIKILQNLAGGPNIVALLDVVRDPISKIPSLVTEYVNNVDFKVLYPKFTDFDVRYYILELLKALDFCHSKGIMHRDVKPHNVMIDHEARKLRLIDWGLAEFYHPKTEYNVRVASRYFKGPELLVDFQEYDYSLDMWSLGCMFASMIFRKEPFFHGHDNYDQLVKITKVLGTDELYAYLEKYDIELDAQYDDILGRYQRKPWARFVTSENQRYISNEAIDFLDKLLRYDHQERLTALEAQDHPYFDVVKEAAANAAEAESDGTEKPVTPVRPSDVNNRRVFHSSQLVSAAQKDPYQVLGVKKDSTGADIKKAYFALARKYHPDTNKDPSAKDTFQDIQSAYEILGDTEKRAAYDQYGSASQQQGFDPNAFAGGRGPFGGGGFGGFQDFGGAFGAGTGRSQADIFETLFGSAFGGARGNRRAGFQEHVRGNDIESSMGIEFLEACHGTSRTINVTPVVDCKPCSGSGLKPGAKRSTCGSCRGTGTRTFVIQSGFQMASTCTECGGTGTTVPRGSQCDDCGGMGKVRIRKTVKVDIPAGIEDGMSVRVSGAGDAPTSGTGSPGDLLVRINVAPSKVFRRQGVNIHHDARIPLHTALLGGKVRVPTLDGEVEVRVPGGTQQGQECVLKGRGVSALYGGEKGDLFVSFAIQIPRTLTQRQRQILQQYADDVEGRSSPQADQATSTAKSGSSREPSSGKQDAPGALYIRVTLYPQEAHYLSKHSLSNSTPSLNTDPSPCQSHIHPLHPRIGMSISVPCSPSSASIFSESSSGASTPTLVPSQLAPDDKFDDGRSITESMTSLASDTTDIERNSIYASNDELSFERLLVIHASLAVCLFLAITDTTIVSTSLPTINAELGGTSAQYSWVGVSYMLTQTIFQPLYGQFTIMFGRKRVLYTCMIMFLSTSWLCGAAQSMRYLVFARALQGMGGGGIVTLTWVILEEVAPEKTRHRWNAALSAVWSMSALAGPLMGGVFSGKSYVLEMGICTPVYVNLPVGCAALIAAMLSLSAWKEAPCSRPSVAHLLAHFDWVGLILLVGGTASLVIGFSMATIASWSSALTLVLVFTGVASLVLGAVYESGVFGTTRCWGFSLGANPKHALFAPMLLRTRTAGIILVFSFFQTMSFNAGTFYLALYYQAVKGSSALHAGMQLLPYTLGSSLVSLVGFYISDRTKAYIPMIRAGLGLMATGFGLMIFLDERSGIMIQTLIPLVAGAGVGLLLKTPATALSLAMRGCDVPAVTAGLLLVRFIGTASGVSIGGAIYQSRLAVNLPADISLDISVPNFDYRLLTTLQPESLRNDVLRAVARSISSIWVVCALCLSIGFFLSLFLKQTPVDATSSSNDQTHPSEQSSLLQPQFDQKNYSSIGTCKKGGL</sequence>
<dbReference type="GO" id="GO:0006974">
    <property type="term" value="P:DNA damage response"/>
    <property type="evidence" value="ECO:0007669"/>
    <property type="project" value="TreeGrafter"/>
</dbReference>
<dbReference type="GO" id="GO:0005956">
    <property type="term" value="C:protein kinase CK2 complex"/>
    <property type="evidence" value="ECO:0007669"/>
    <property type="project" value="TreeGrafter"/>
</dbReference>
<dbReference type="InterPro" id="IPR018253">
    <property type="entry name" value="DnaJ_domain_CS"/>
</dbReference>
<dbReference type="Gene3D" id="3.30.200.20">
    <property type="entry name" value="Phosphorylase Kinase, domain 1"/>
    <property type="match status" value="1"/>
</dbReference>
<dbReference type="GO" id="GO:0009408">
    <property type="term" value="P:response to heat"/>
    <property type="evidence" value="ECO:0007669"/>
    <property type="project" value="InterPro"/>
</dbReference>
<dbReference type="InterPro" id="IPR000719">
    <property type="entry name" value="Prot_kinase_dom"/>
</dbReference>
<evidence type="ECO:0000256" key="5">
    <source>
        <dbReference type="ARBA" id="ARBA00022723"/>
    </source>
</evidence>
<keyword evidence="11 17" id="KW-0067">ATP-binding</keyword>
<dbReference type="GO" id="GO:0005829">
    <property type="term" value="C:cytosol"/>
    <property type="evidence" value="ECO:0007669"/>
    <property type="project" value="TreeGrafter"/>
</dbReference>
<dbReference type="Pfam" id="PF00684">
    <property type="entry name" value="DnaJ_CXXCXGXG"/>
    <property type="match status" value="1"/>
</dbReference>
<evidence type="ECO:0000256" key="2">
    <source>
        <dbReference type="ARBA" id="ARBA00022527"/>
    </source>
</evidence>
<dbReference type="CDD" id="cd10719">
    <property type="entry name" value="DnaJ_zf"/>
    <property type="match status" value="1"/>
</dbReference>
<dbReference type="EMBL" id="CAJMWZ010004552">
    <property type="protein sequence ID" value="CAE6491610.1"/>
    <property type="molecule type" value="Genomic_DNA"/>
</dbReference>
<dbReference type="FunFam" id="3.30.200.20:FF:000088">
    <property type="entry name" value="Casein kinase II subunit alpha"/>
    <property type="match status" value="1"/>
</dbReference>
<evidence type="ECO:0000256" key="1">
    <source>
        <dbReference type="ARBA" id="ARBA00004141"/>
    </source>
</evidence>
<dbReference type="PROSITE" id="PS00108">
    <property type="entry name" value="PROTEIN_KINASE_ST"/>
    <property type="match status" value="1"/>
</dbReference>
<dbReference type="Gene3D" id="1.10.287.110">
    <property type="entry name" value="DnaJ domain"/>
    <property type="match status" value="1"/>
</dbReference>
<dbReference type="SUPFAM" id="SSF103473">
    <property type="entry name" value="MFS general substrate transporter"/>
    <property type="match status" value="1"/>
</dbReference>
<dbReference type="SMART" id="SM00220">
    <property type="entry name" value="S_TKc"/>
    <property type="match status" value="1"/>
</dbReference>
<feature type="transmembrane region" description="Helical" evidence="20">
    <location>
        <begin position="1064"/>
        <end position="1084"/>
    </location>
</feature>
<evidence type="ECO:0000256" key="10">
    <source>
        <dbReference type="ARBA" id="ARBA00022833"/>
    </source>
</evidence>
<evidence type="ECO:0000256" key="18">
    <source>
        <dbReference type="RuleBase" id="RU369118"/>
    </source>
</evidence>
<dbReference type="InterPro" id="IPR036259">
    <property type="entry name" value="MFS_trans_sf"/>
</dbReference>
<comment type="caution">
    <text evidence="25">The sequence shown here is derived from an EMBL/GenBank/DDBJ whole genome shotgun (WGS) entry which is preliminary data.</text>
</comment>
<dbReference type="Pfam" id="PF00069">
    <property type="entry name" value="Pkinase"/>
    <property type="match status" value="1"/>
</dbReference>
<feature type="domain" description="J" evidence="22">
    <location>
        <begin position="371"/>
        <end position="435"/>
    </location>
</feature>
<dbReference type="Gene3D" id="2.60.260.20">
    <property type="entry name" value="Urease metallochaperone UreE, N-terminal domain"/>
    <property type="match status" value="2"/>
</dbReference>
<dbReference type="SUPFAM" id="SSF49493">
    <property type="entry name" value="HSP40/DnaJ peptide-binding domain"/>
    <property type="match status" value="2"/>
</dbReference>
<dbReference type="FunFam" id="2.10.230.10:FF:000001">
    <property type="entry name" value="DnaJ subfamily A member 2"/>
    <property type="match status" value="1"/>
</dbReference>
<dbReference type="GO" id="GO:0005524">
    <property type="term" value="F:ATP binding"/>
    <property type="evidence" value="ECO:0007669"/>
    <property type="project" value="UniProtKB-UniRule"/>
</dbReference>
<feature type="region of interest" description="Disordered" evidence="19">
    <location>
        <begin position="838"/>
        <end position="864"/>
    </location>
</feature>
<comment type="function">
    <text evidence="18">Catalytic subunit of a constitutively active serine/threonine-protein kinase complex that phosphorylates a large number of substrates containing acidic residues C-terminal to the phosphorylated serine or threonine.</text>
</comment>
<feature type="transmembrane region" description="Helical" evidence="20">
    <location>
        <begin position="1224"/>
        <end position="1241"/>
    </location>
</feature>
<evidence type="ECO:0000256" key="15">
    <source>
        <dbReference type="ARBA" id="ARBA00048679"/>
    </source>
</evidence>
<dbReference type="GO" id="GO:0004674">
    <property type="term" value="F:protein serine/threonine kinase activity"/>
    <property type="evidence" value="ECO:0007669"/>
    <property type="project" value="UniProtKB-UniRule"/>
</dbReference>
<feature type="transmembrane region" description="Helical" evidence="20">
    <location>
        <begin position="993"/>
        <end position="1014"/>
    </location>
</feature>
<feature type="transmembrane region" description="Helical" evidence="20">
    <location>
        <begin position="1104"/>
        <end position="1125"/>
    </location>
</feature>
<evidence type="ECO:0000256" key="4">
    <source>
        <dbReference type="ARBA" id="ARBA00022692"/>
    </source>
</evidence>